<dbReference type="SUPFAM" id="SSF52540">
    <property type="entry name" value="P-loop containing nucleoside triphosphate hydrolases"/>
    <property type="match status" value="1"/>
</dbReference>
<evidence type="ECO:0000256" key="10">
    <source>
        <dbReference type="ARBA" id="ARBA00022840"/>
    </source>
</evidence>
<proteinExistence type="inferred from homology"/>
<evidence type="ECO:0000259" key="12">
    <source>
        <dbReference type="Pfam" id="PF23559"/>
    </source>
</evidence>
<evidence type="ECO:0000256" key="7">
    <source>
        <dbReference type="ARBA" id="ARBA00022737"/>
    </source>
</evidence>
<dbReference type="SUPFAM" id="SSF52058">
    <property type="entry name" value="L domain-like"/>
    <property type="match status" value="1"/>
</dbReference>
<comment type="caution">
    <text evidence="13">The sequence shown here is derived from an EMBL/GenBank/DDBJ whole genome shotgun (WGS) entry which is preliminary data.</text>
</comment>
<dbReference type="GO" id="GO:0009626">
    <property type="term" value="P:plant-type hypersensitive response"/>
    <property type="evidence" value="ECO:0007669"/>
    <property type="project" value="UniProtKB-KW"/>
</dbReference>
<keyword evidence="7" id="KW-0677">Repeat</keyword>
<comment type="similarity">
    <text evidence="3">Belongs to the disease resistance NB-LRR family.</text>
</comment>
<evidence type="ECO:0000313" key="14">
    <source>
        <dbReference type="Proteomes" id="UP000594638"/>
    </source>
</evidence>
<evidence type="ECO:0000256" key="9">
    <source>
        <dbReference type="ARBA" id="ARBA00022821"/>
    </source>
</evidence>
<dbReference type="EMBL" id="CACTIH010007419">
    <property type="protein sequence ID" value="CAA3012981.1"/>
    <property type="molecule type" value="Genomic_DNA"/>
</dbReference>
<dbReference type="GO" id="GO:0043531">
    <property type="term" value="F:ADP binding"/>
    <property type="evidence" value="ECO:0007669"/>
    <property type="project" value="InterPro"/>
</dbReference>
<evidence type="ECO:0000256" key="4">
    <source>
        <dbReference type="ARBA" id="ARBA00022490"/>
    </source>
</evidence>
<dbReference type="PANTHER" id="PTHR23155">
    <property type="entry name" value="DISEASE RESISTANCE PROTEIN RP"/>
    <property type="match status" value="1"/>
</dbReference>
<evidence type="ECO:0000256" key="1">
    <source>
        <dbReference type="ARBA" id="ARBA00002074"/>
    </source>
</evidence>
<dbReference type="GO" id="GO:0005524">
    <property type="term" value="F:ATP binding"/>
    <property type="evidence" value="ECO:0007669"/>
    <property type="project" value="UniProtKB-KW"/>
</dbReference>
<sequence>MAYVALVSLMQTLEQIINSDEVSIPYEKQGLGPLLEKLSLLLVFLEESSQNSSEEVKSLERRIRNAAYHAEDIIEGRNFLSRSESMMSDIEPQADLQKISTEIDSIMVEAGKITDLEKRITEIDTLVEEANSVVGFGEDLKKVRDRLCNEEQPQLQIIPIVGMGGSDNIVVVTDDIRKARDEQLKEYVHKNLKCKRYLIVVDDVWTKKAWNEIQMLFPNDNNGSRIILTTRLSDVADYVGSSNTRHQMHFLNEEDSWNLFLAKVFGKENCPPELVDVGMRIAKNCQGLPLLIVVIGGFLSKVNKTQDYWKYVAENLSSIIAEKDNCLEILTLSYSHLPPHLKACFLYMGVFPENYEIPVSRLIKLWVAEGFVKPHESKCLEEVAGQYLMDLIDRNLILVRQKGSLNGKIKTCSMHDLLRQLCVRMAREENFLCVKSRYMHAFLEDESYKRRLSIHDDASYSPNDEDFKMQSMYLVRSFIYTGWDDTRLHSFYYFGYLLLRVLDMVGVELVRFPEEILQLFNLRYIAIMCHISINSNAEIPPSISLLRNLHTLIIVDPSGITIKLPVEIWSMPQLRHLKFSRVFLPPPIILPIEREQCFVLENLETLSMVEDLGYTKQVLETIPNVKKLGPEWVPTEGEFPKLTFLLIWETNLEHWRVDHTRFPRLEHLILGNCSKLVEIPSGIGEILTLEIIEIDDSSLSAVKSANDILEVQQSQGYDGLQVLVHPKKERFYPSKFGLQQDESGLFHTRETKLDRLKIKKEELDDLLPNVVASTEPSMSEEAESDDLFPVVMENSQRSTLKVNKLNLCFSVSFLNQGISESAKKAKLEK</sequence>
<evidence type="ECO:0000256" key="2">
    <source>
        <dbReference type="ARBA" id="ARBA00004496"/>
    </source>
</evidence>
<dbReference type="InterPro" id="IPR002182">
    <property type="entry name" value="NB-ARC"/>
</dbReference>
<protein>
    <submittedName>
        <fullName evidence="13">Late blight resistance homolog R1B-17</fullName>
    </submittedName>
</protein>
<organism evidence="13 14">
    <name type="scientific">Olea europaea subsp. europaea</name>
    <dbReference type="NCBI Taxonomy" id="158383"/>
    <lineage>
        <taxon>Eukaryota</taxon>
        <taxon>Viridiplantae</taxon>
        <taxon>Streptophyta</taxon>
        <taxon>Embryophyta</taxon>
        <taxon>Tracheophyta</taxon>
        <taxon>Spermatophyta</taxon>
        <taxon>Magnoliopsida</taxon>
        <taxon>eudicotyledons</taxon>
        <taxon>Gunneridae</taxon>
        <taxon>Pentapetalae</taxon>
        <taxon>asterids</taxon>
        <taxon>lamiids</taxon>
        <taxon>Lamiales</taxon>
        <taxon>Oleaceae</taxon>
        <taxon>Oleeae</taxon>
        <taxon>Olea</taxon>
    </lineage>
</organism>
<dbReference type="Gene3D" id="1.10.10.10">
    <property type="entry name" value="Winged helix-like DNA-binding domain superfamily/Winged helix DNA-binding domain"/>
    <property type="match status" value="1"/>
</dbReference>
<dbReference type="PRINTS" id="PR00364">
    <property type="entry name" value="DISEASERSIST"/>
</dbReference>
<dbReference type="Gene3D" id="3.80.10.10">
    <property type="entry name" value="Ribonuclease Inhibitor"/>
    <property type="match status" value="1"/>
</dbReference>
<dbReference type="InterPro" id="IPR036388">
    <property type="entry name" value="WH-like_DNA-bd_sf"/>
</dbReference>
<dbReference type="Gramene" id="OE9A045704T1">
    <property type="protein sequence ID" value="OE9A045704C1"/>
    <property type="gene ID" value="OE9A045704"/>
</dbReference>
<gene>
    <name evidence="13" type="ORF">OLEA9_A045704</name>
</gene>
<keyword evidence="9" id="KW-0611">Plant defense</keyword>
<dbReference type="FunFam" id="1.10.10.10:FF:000322">
    <property type="entry name" value="Probable disease resistance protein At1g63360"/>
    <property type="match status" value="1"/>
</dbReference>
<dbReference type="Proteomes" id="UP000594638">
    <property type="component" value="Unassembled WGS sequence"/>
</dbReference>
<dbReference type="Gene3D" id="1.20.5.4130">
    <property type="match status" value="1"/>
</dbReference>
<dbReference type="AlphaFoldDB" id="A0A8S0U4R6"/>
<keyword evidence="8" id="KW-0547">Nucleotide-binding</keyword>
<dbReference type="InterPro" id="IPR032675">
    <property type="entry name" value="LRR_dom_sf"/>
</dbReference>
<evidence type="ECO:0000313" key="13">
    <source>
        <dbReference type="EMBL" id="CAA3012981.1"/>
    </source>
</evidence>
<dbReference type="InterPro" id="IPR027417">
    <property type="entry name" value="P-loop_NTPase"/>
</dbReference>
<keyword evidence="6" id="KW-0381">Hypersensitive response</keyword>
<dbReference type="GO" id="GO:0005737">
    <property type="term" value="C:cytoplasm"/>
    <property type="evidence" value="ECO:0007669"/>
    <property type="project" value="UniProtKB-SubCell"/>
</dbReference>
<feature type="domain" description="NB-ARC" evidence="11">
    <location>
        <begin position="173"/>
        <end position="268"/>
    </location>
</feature>
<keyword evidence="14" id="KW-1185">Reference proteome</keyword>
<keyword evidence="5" id="KW-0433">Leucine-rich repeat</keyword>
<keyword evidence="4" id="KW-0963">Cytoplasm</keyword>
<dbReference type="OrthoDB" id="1700099at2759"/>
<dbReference type="Pfam" id="PF23559">
    <property type="entry name" value="WHD_DRP"/>
    <property type="match status" value="1"/>
</dbReference>
<evidence type="ECO:0000259" key="11">
    <source>
        <dbReference type="Pfam" id="PF00931"/>
    </source>
</evidence>
<dbReference type="InterPro" id="IPR042197">
    <property type="entry name" value="Apaf_helical"/>
</dbReference>
<dbReference type="Pfam" id="PF00931">
    <property type="entry name" value="NB-ARC"/>
    <property type="match status" value="1"/>
</dbReference>
<dbReference type="Gene3D" id="1.10.8.430">
    <property type="entry name" value="Helical domain of apoptotic protease-activating factors"/>
    <property type="match status" value="1"/>
</dbReference>
<feature type="domain" description="Disease resistance protein winged helix" evidence="12">
    <location>
        <begin position="350"/>
        <end position="421"/>
    </location>
</feature>
<keyword evidence="10" id="KW-0067">ATP-binding</keyword>
<dbReference type="InterPro" id="IPR044974">
    <property type="entry name" value="Disease_R_plants"/>
</dbReference>
<evidence type="ECO:0000256" key="8">
    <source>
        <dbReference type="ARBA" id="ARBA00022741"/>
    </source>
</evidence>
<comment type="subcellular location">
    <subcellularLocation>
        <location evidence="2">Cytoplasm</location>
    </subcellularLocation>
</comment>
<comment type="function">
    <text evidence="1">Confers resistance to late blight (Phytophthora infestans) races carrying the avirulence gene Avr1. Resistance proteins guard the plant against pathogens that contain an appropriate avirulence protein via an indirect interaction with this avirulence protein. That triggers a defense system including the hypersensitive response, which restricts the pathogen growth.</text>
</comment>
<dbReference type="PANTHER" id="PTHR23155:SF1152">
    <property type="entry name" value="AAA+ ATPASE DOMAIN-CONTAINING PROTEIN"/>
    <property type="match status" value="1"/>
</dbReference>
<dbReference type="Gene3D" id="3.40.50.300">
    <property type="entry name" value="P-loop containing nucleotide triphosphate hydrolases"/>
    <property type="match status" value="1"/>
</dbReference>
<reference evidence="13 14" key="1">
    <citation type="submission" date="2019-12" db="EMBL/GenBank/DDBJ databases">
        <authorList>
            <person name="Alioto T."/>
            <person name="Alioto T."/>
            <person name="Gomez Garrido J."/>
        </authorList>
    </citation>
    <scope>NUCLEOTIDE SEQUENCE [LARGE SCALE GENOMIC DNA]</scope>
</reference>
<accession>A0A8S0U4R6</accession>
<evidence type="ECO:0000256" key="3">
    <source>
        <dbReference type="ARBA" id="ARBA00008894"/>
    </source>
</evidence>
<name>A0A8S0U4R6_OLEEU</name>
<evidence type="ECO:0000256" key="5">
    <source>
        <dbReference type="ARBA" id="ARBA00022614"/>
    </source>
</evidence>
<evidence type="ECO:0000256" key="6">
    <source>
        <dbReference type="ARBA" id="ARBA00022667"/>
    </source>
</evidence>
<dbReference type="InterPro" id="IPR058922">
    <property type="entry name" value="WHD_DRP"/>
</dbReference>